<dbReference type="AlphaFoldDB" id="A0A1C6YIJ8"/>
<dbReference type="Proteomes" id="UP000507536">
    <property type="component" value="Chromosome 12"/>
</dbReference>
<evidence type="ECO:0000313" key="4">
    <source>
        <dbReference type="Proteomes" id="UP000507536"/>
    </source>
</evidence>
<dbReference type="PANTHER" id="PTHR11757:SF19">
    <property type="entry name" value="PROLYL ENDOPEPTIDASE-LIKE"/>
    <property type="match status" value="1"/>
</dbReference>
<dbReference type="PANTHER" id="PTHR11757">
    <property type="entry name" value="PROTEASE FAMILY S9A OLIGOPEPTIDASE"/>
    <property type="match status" value="1"/>
</dbReference>
<evidence type="ECO:0000256" key="1">
    <source>
        <dbReference type="ARBA" id="ARBA00005228"/>
    </source>
</evidence>
<name>A0A1C6YIJ8_PLACE</name>
<sequence length="1183" mass="141489">MKFRNYIFGRITDSYHNVEKIKNIFEFGKSTKSVKDLDLIKKAANSYKIKIEQNSDTIKNDVHTFLRNNYISFKNNVEEELIFINNYLYFEINTDKYIMICRKKIKRKFKTNLNYFYQNNKSIDNLKKEKLISNLNSEIVGIFPSNFSIKFLKIYKNSLFTFIVEQSGYPLNLCYSYKGTIRINDTHLYNIDPNYALKDICNEFVVENNLKRKQNIYYSKNRSEIINKNNLRKYKISTKNSKDDHQVRGENSFDNDLIDKFIQNNINDDCINDDCINGKAYNQYEKNKEGLYRPALPIIQYCNYLKHGIQNVEYIKLKNKINFLTTEMNETYRCSKLFLNYSFFDKILIYEEKSKEYFLNLYKSKDQKIIFLLSGSHLHNKLFLINAEGNNKKNKNCYINLIHMNSKILQGKCFLEHFFNNIIFILKGKNNTTHIFYMSCQELNHLLQKKKNKTPNVGKIKNRKKIGHLSKDGLYIHEEKSKVCRLPLYDIYSEKIEINIDKYIKKLVTLDDCIIQDFDMTRYGLALCLYRNFLKPFVFLIYLFRKNVESYNATSYFKDEINKEHKQKKEKMKSNNNRKEILIPKIKMIYLPIEKGNIQSGMNNNFYNNFLNIHISNTFINNIRLVINLRQCILALPKNIHKNREHINSYFKAKNNSFMYDIELEQIFQKKKNFAIKDIFINSSGDKQIPITLIYKIKDNDNIFFCENKKEEDYTTFFESINENVTNQKEDCHNKYEKCENEKKQKKKLNSFCSPFMEKFDLPNLCKNDLPLFISPSKTIINAYPFYGELNICNYTDEYYFYLLNNFVIAYFHLTGSGGFNKKVDKFKGKAYLKIKALNDLTNCINFLKYKNISNTNNMYMYFYSNSGLLGGYILNNVKKIIKNIIFVNPMLDLFNNLTDINNNFVSSELLEFGKFKVNNFLLKNKQNVDPDRLTVLHTKNGYPHPRLKIKKSKETIQLKTDGKKAGRMWHTLGRDPHFYYNNTKSLRKKVKLNLDKSKRRYTKYYWKNNVFKNNLFMLYYICPYNNITANYSEIYTNKENIKMEFKKYGDIKNDENLKNNIILHINNYDIICPNYNSIKFFLKYINYKNIEIKHYYYMNIQNYKYVQNESKINFLNYSNYEYLQEQRNINKDKDLLDINYNQLNNFYVSISKTGGHSGFTDYISHTKKLMEKIYFIIFSNWA</sequence>
<proteinExistence type="inferred from homology"/>
<dbReference type="EMBL" id="LT608192">
    <property type="protein sequence ID" value="SCM23144.1"/>
    <property type="molecule type" value="Genomic_DNA"/>
</dbReference>
<gene>
    <name evidence="3" type="ORF">PCHDS_000330000</name>
</gene>
<dbReference type="Gene3D" id="3.40.50.1820">
    <property type="entry name" value="alpha/beta hydrolase"/>
    <property type="match status" value="1"/>
</dbReference>
<dbReference type="InterPro" id="IPR051543">
    <property type="entry name" value="Serine_Peptidase_S9A"/>
</dbReference>
<protein>
    <submittedName>
        <fullName evidence="3">Uncharacterized protein</fullName>
    </submittedName>
</protein>
<accession>A0A1C6YIJ8</accession>
<evidence type="ECO:0000313" key="3">
    <source>
        <dbReference type="EMBL" id="SCM23144.1"/>
    </source>
</evidence>
<evidence type="ECO:0000256" key="2">
    <source>
        <dbReference type="SAM" id="Coils"/>
    </source>
</evidence>
<feature type="coiled-coil region" evidence="2">
    <location>
        <begin position="722"/>
        <end position="749"/>
    </location>
</feature>
<dbReference type="InterPro" id="IPR029058">
    <property type="entry name" value="AB_hydrolase_fold"/>
</dbReference>
<reference evidence="3 4" key="1">
    <citation type="submission" date="2016-08" db="EMBL/GenBank/DDBJ databases">
        <authorList>
            <consortium name="Pathogen Informatics"/>
        </authorList>
    </citation>
    <scope>NUCLEOTIDE SEQUENCE [LARGE SCALE GENOMIC DNA]</scope>
    <source>
        <strain evidence="3 4">DS</strain>
    </source>
</reference>
<organism evidence="3 4">
    <name type="scientific">Plasmodium chabaudi adami</name>
    <dbReference type="NCBI Taxonomy" id="5826"/>
    <lineage>
        <taxon>Eukaryota</taxon>
        <taxon>Sar</taxon>
        <taxon>Alveolata</taxon>
        <taxon>Apicomplexa</taxon>
        <taxon>Aconoidasida</taxon>
        <taxon>Haemosporida</taxon>
        <taxon>Plasmodiidae</taxon>
        <taxon>Plasmodium</taxon>
        <taxon>Plasmodium (Vinckeia)</taxon>
    </lineage>
</organism>
<keyword evidence="2" id="KW-0175">Coiled coil</keyword>
<dbReference type="Gene3D" id="2.130.10.120">
    <property type="entry name" value="Prolyl oligopeptidase, N-terminal domain"/>
    <property type="match status" value="1"/>
</dbReference>
<comment type="similarity">
    <text evidence="1">Belongs to the peptidase S9A family.</text>
</comment>
<dbReference type="SUPFAM" id="SSF53474">
    <property type="entry name" value="alpha/beta-Hydrolases"/>
    <property type="match status" value="1"/>
</dbReference>